<evidence type="ECO:0000256" key="1">
    <source>
        <dbReference type="SAM" id="Phobius"/>
    </source>
</evidence>
<reference evidence="2 3" key="1">
    <citation type="submission" date="2015-09" db="EMBL/GenBank/DDBJ databases">
        <title>Genome sequence of Oxobacter pfennigii DSM 3222.</title>
        <authorList>
            <person name="Poehlein A."/>
            <person name="Bengelsdorf F.R."/>
            <person name="Schiel-Bengelsdorf B."/>
            <person name="Duerre P."/>
            <person name="Daniel R."/>
        </authorList>
    </citation>
    <scope>NUCLEOTIDE SEQUENCE [LARGE SCALE GENOMIC DNA]</scope>
    <source>
        <strain evidence="2 3">DSM 3222</strain>
    </source>
</reference>
<keyword evidence="1" id="KW-0812">Transmembrane</keyword>
<dbReference type="STRING" id="36849.OXPF_42280"/>
<feature type="transmembrane region" description="Helical" evidence="1">
    <location>
        <begin position="26"/>
        <end position="45"/>
    </location>
</feature>
<keyword evidence="1" id="KW-1133">Transmembrane helix</keyword>
<keyword evidence="3" id="KW-1185">Reference proteome</keyword>
<organism evidence="2 3">
    <name type="scientific">Oxobacter pfennigii</name>
    <dbReference type="NCBI Taxonomy" id="36849"/>
    <lineage>
        <taxon>Bacteria</taxon>
        <taxon>Bacillati</taxon>
        <taxon>Bacillota</taxon>
        <taxon>Clostridia</taxon>
        <taxon>Eubacteriales</taxon>
        <taxon>Clostridiaceae</taxon>
        <taxon>Oxobacter</taxon>
    </lineage>
</organism>
<feature type="transmembrane region" description="Helical" evidence="1">
    <location>
        <begin position="491"/>
        <end position="512"/>
    </location>
</feature>
<feature type="transmembrane region" description="Helical" evidence="1">
    <location>
        <begin position="423"/>
        <end position="446"/>
    </location>
</feature>
<evidence type="ECO:0000313" key="3">
    <source>
        <dbReference type="Proteomes" id="UP000050326"/>
    </source>
</evidence>
<dbReference type="PATRIC" id="fig|36849.3.peg.4466"/>
<proteinExistence type="predicted"/>
<protein>
    <recommendedName>
        <fullName evidence="4">ABC exporter</fullName>
    </recommendedName>
</protein>
<dbReference type="AlphaFoldDB" id="A0A0P8W1S8"/>
<feature type="transmembrane region" description="Helical" evidence="1">
    <location>
        <begin position="458"/>
        <end position="485"/>
    </location>
</feature>
<feature type="transmembrane region" description="Helical" evidence="1">
    <location>
        <begin position="91"/>
        <end position="109"/>
    </location>
</feature>
<dbReference type="EMBL" id="LKET01000068">
    <property type="protein sequence ID" value="KPU42443.1"/>
    <property type="molecule type" value="Genomic_DNA"/>
</dbReference>
<feature type="transmembrane region" description="Helical" evidence="1">
    <location>
        <begin position="116"/>
        <end position="134"/>
    </location>
</feature>
<dbReference type="InterPro" id="IPR031584">
    <property type="entry name" value="Put_ABC_export"/>
</dbReference>
<feature type="transmembrane region" description="Helical" evidence="1">
    <location>
        <begin position="140"/>
        <end position="162"/>
    </location>
</feature>
<gene>
    <name evidence="2" type="ORF">OXPF_42280</name>
</gene>
<keyword evidence="1" id="KW-0472">Membrane</keyword>
<accession>A0A0P8W1S8</accession>
<feature type="transmembrane region" description="Helical" evidence="1">
    <location>
        <begin position="352"/>
        <end position="374"/>
    </location>
</feature>
<dbReference type="OrthoDB" id="816862at2"/>
<feature type="transmembrane region" description="Helical" evidence="1">
    <location>
        <begin position="324"/>
        <end position="346"/>
    </location>
</feature>
<dbReference type="Pfam" id="PF16962">
    <property type="entry name" value="ABC_export"/>
    <property type="match status" value="1"/>
</dbReference>
<feature type="transmembrane region" description="Helical" evidence="1">
    <location>
        <begin position="394"/>
        <end position="417"/>
    </location>
</feature>
<comment type="caution">
    <text evidence="2">The sequence shown here is derived from an EMBL/GenBank/DDBJ whole genome shotgun (WGS) entry which is preliminary data.</text>
</comment>
<evidence type="ECO:0000313" key="2">
    <source>
        <dbReference type="EMBL" id="KPU42443.1"/>
    </source>
</evidence>
<sequence>MSSLVFLLTRSVKNSFLELLRKPAKLMLWVLVIAGIGGIFILSLFTRQNRGSFLDIVWLKGILFLFILFFIVIAIQKGLSKGDVIFDMNDVNLLFVSPVNPRLILMYGITRMAKMSFFSGFFILFQGNSLGANFGVGIDAVLLVLFGFIMAVSLLQVVSLMIYSLTNGKPARKLMVKMMAVFAFLPLSVYICVQFLRTKDPFLTLENTLRSPLTSWTPVAGWASEGVVSLISGDIGKGLLFLGLIFLSAALLILYIALSNPDYYEDVLVATETAFEKKRIISEGQINTEAASTRKVKVTKTGIGGHGANALFYKHLRESFRANWFGLWGLPSVIMILGAALFSLFLHGEAGGIIILLQILMWMQIFQIGTGRGLKELYIHYIYMIPESSFRKIVWSNVEIAFKVLVESLFIFFISGLIMSESILMIVEAIAVYTLFSFLLLGINYLSLRWTGADISAGVLIVIYIIAVAVIMLPGLIAAIVIGSIFGETGVLLGCVILALWELFAALGCFAFSKGVLHRFDMPVMRTGKQ</sequence>
<feature type="transmembrane region" description="Helical" evidence="1">
    <location>
        <begin position="57"/>
        <end position="79"/>
    </location>
</feature>
<dbReference type="Proteomes" id="UP000050326">
    <property type="component" value="Unassembled WGS sequence"/>
</dbReference>
<name>A0A0P8W1S8_9CLOT</name>
<dbReference type="RefSeq" id="WP_054877151.1">
    <property type="nucleotide sequence ID" value="NZ_LKET01000068.1"/>
</dbReference>
<evidence type="ECO:0008006" key="4">
    <source>
        <dbReference type="Google" id="ProtNLM"/>
    </source>
</evidence>
<feature type="transmembrane region" description="Helical" evidence="1">
    <location>
        <begin position="174"/>
        <end position="196"/>
    </location>
</feature>
<feature type="transmembrane region" description="Helical" evidence="1">
    <location>
        <begin position="239"/>
        <end position="258"/>
    </location>
</feature>